<dbReference type="PANTHER" id="PTHR36510">
    <property type="entry name" value="GLUTAMATE--CYSTEINE LIGASE 2-RELATED"/>
    <property type="match status" value="1"/>
</dbReference>
<dbReference type="GO" id="GO:0042398">
    <property type="term" value="P:modified amino acid biosynthetic process"/>
    <property type="evidence" value="ECO:0007669"/>
    <property type="project" value="InterPro"/>
</dbReference>
<dbReference type="GO" id="GO:0004357">
    <property type="term" value="F:glutamate-cysteine ligase activity"/>
    <property type="evidence" value="ECO:0007669"/>
    <property type="project" value="UniProtKB-EC"/>
</dbReference>
<keyword evidence="7" id="KW-1185">Reference proteome</keyword>
<comment type="catalytic activity">
    <reaction evidence="4 5">
        <text>L-cysteine + L-glutamate + ATP = gamma-L-glutamyl-L-cysteine + ADP + phosphate + H(+)</text>
        <dbReference type="Rhea" id="RHEA:13285"/>
        <dbReference type="ChEBI" id="CHEBI:15378"/>
        <dbReference type="ChEBI" id="CHEBI:29985"/>
        <dbReference type="ChEBI" id="CHEBI:30616"/>
        <dbReference type="ChEBI" id="CHEBI:35235"/>
        <dbReference type="ChEBI" id="CHEBI:43474"/>
        <dbReference type="ChEBI" id="CHEBI:58173"/>
        <dbReference type="ChEBI" id="CHEBI:456216"/>
        <dbReference type="EC" id="6.3.2.2"/>
    </reaction>
</comment>
<keyword evidence="3 5" id="KW-0067">ATP-binding</keyword>
<dbReference type="HAMAP" id="MF_01609">
    <property type="entry name" value="Glu_cys_ligase_2"/>
    <property type="match status" value="1"/>
</dbReference>
<dbReference type="Proteomes" id="UP000282460">
    <property type="component" value="Unassembled WGS sequence"/>
</dbReference>
<dbReference type="EC" id="6.3.2.2" evidence="5"/>
<dbReference type="Gene3D" id="3.30.590.20">
    <property type="match status" value="1"/>
</dbReference>
<dbReference type="InterPro" id="IPR006336">
    <property type="entry name" value="GCS2"/>
</dbReference>
<dbReference type="InterPro" id="IPR011793">
    <property type="entry name" value="YbdK"/>
</dbReference>
<comment type="function">
    <text evidence="5">ATP-dependent carboxylate-amine ligase which exhibits weak glutamate--cysteine ligase activity.</text>
</comment>
<dbReference type="InterPro" id="IPR014746">
    <property type="entry name" value="Gln_synth/guanido_kin_cat_dom"/>
</dbReference>
<evidence type="ECO:0000256" key="4">
    <source>
        <dbReference type="ARBA" id="ARBA00048819"/>
    </source>
</evidence>
<evidence type="ECO:0000256" key="3">
    <source>
        <dbReference type="ARBA" id="ARBA00022840"/>
    </source>
</evidence>
<dbReference type="PANTHER" id="PTHR36510:SF1">
    <property type="entry name" value="GLUTAMATE--CYSTEINE LIGASE 2-RELATED"/>
    <property type="match status" value="1"/>
</dbReference>
<dbReference type="SUPFAM" id="SSF55931">
    <property type="entry name" value="Glutamine synthetase/guanido kinase"/>
    <property type="match status" value="1"/>
</dbReference>
<dbReference type="NCBIfam" id="NF010041">
    <property type="entry name" value="PRK13517.1-1"/>
    <property type="match status" value="1"/>
</dbReference>
<keyword evidence="2 5" id="KW-0547">Nucleotide-binding</keyword>
<keyword evidence="1 5" id="KW-0436">Ligase</keyword>
<accession>A0A3L7J198</accession>
<name>A0A3L7J198_9MICO</name>
<evidence type="ECO:0000313" key="7">
    <source>
        <dbReference type="Proteomes" id="UP000282460"/>
    </source>
</evidence>
<dbReference type="Pfam" id="PF04107">
    <property type="entry name" value="GCS2"/>
    <property type="match status" value="1"/>
</dbReference>
<sequence>MRTVGVEEELLLVDPATGRARSAAPRILKMAGGVAVKPPPGHLGGSIEHEVQQQMLETNTAPHADLNDLADDIRQCRNRANIAAHGVGARVIASGSSPIRVEPRLFRDPRYERLAEVYGITASEQLTCACHVHVEVESAEEGVAVLDRIRCWLPVLIALSANSPFWHGRDSRYASYRSQAMLRWPTAGPTEVFGSVDRYRATLAAMLDSGVMLDEGMVYFDARLSHHLPTVEIRVSDVCADVTDAVLIASLVRGLVETAARSWSMGDTAPSAPASMLRLASWQAGRYGLSGDLLDPLTLRPRPAREVVADLLRHVSPVLAGTDDEERVQCGIAAVLRRGNGAIRQRAVLARTGSLTDVVGDLVRVTSGQDTL</sequence>
<dbReference type="OrthoDB" id="9769628at2"/>
<comment type="caution">
    <text evidence="6">The sequence shown here is derived from an EMBL/GenBank/DDBJ whole genome shotgun (WGS) entry which is preliminary data.</text>
</comment>
<dbReference type="RefSeq" id="WP_121659286.1">
    <property type="nucleotide sequence ID" value="NZ_BMEK01000002.1"/>
</dbReference>
<proteinExistence type="inferred from homology"/>
<protein>
    <recommendedName>
        <fullName evidence="5">Putative glutamate--cysteine ligase 2</fullName>
        <ecNumber evidence="5">6.3.2.2</ecNumber>
    </recommendedName>
    <alternativeName>
        <fullName evidence="5">Gamma-glutamylcysteine synthetase 2</fullName>
        <shortName evidence="5">GCS 2</shortName>
        <shortName evidence="5">Gamma-GCS 2</shortName>
    </alternativeName>
</protein>
<dbReference type="GO" id="GO:0005524">
    <property type="term" value="F:ATP binding"/>
    <property type="evidence" value="ECO:0007669"/>
    <property type="project" value="UniProtKB-KW"/>
</dbReference>
<evidence type="ECO:0000256" key="2">
    <source>
        <dbReference type="ARBA" id="ARBA00022741"/>
    </source>
</evidence>
<comment type="similarity">
    <text evidence="5">Belongs to the glutamate--cysteine ligase type 2 family. YbdK subfamily.</text>
</comment>
<organism evidence="6 7">
    <name type="scientific">Mycetocola zhadangensis</name>
    <dbReference type="NCBI Taxonomy" id="1164595"/>
    <lineage>
        <taxon>Bacteria</taxon>
        <taxon>Bacillati</taxon>
        <taxon>Actinomycetota</taxon>
        <taxon>Actinomycetes</taxon>
        <taxon>Micrococcales</taxon>
        <taxon>Microbacteriaceae</taxon>
        <taxon>Mycetocola</taxon>
    </lineage>
</organism>
<evidence type="ECO:0000256" key="5">
    <source>
        <dbReference type="HAMAP-Rule" id="MF_01609"/>
    </source>
</evidence>
<evidence type="ECO:0000256" key="1">
    <source>
        <dbReference type="ARBA" id="ARBA00022598"/>
    </source>
</evidence>
<dbReference type="NCBIfam" id="TIGR02050">
    <property type="entry name" value="gshA_cyan_rel"/>
    <property type="match status" value="1"/>
</dbReference>
<dbReference type="AlphaFoldDB" id="A0A3L7J198"/>
<evidence type="ECO:0000313" key="6">
    <source>
        <dbReference type="EMBL" id="RLQ84240.1"/>
    </source>
</evidence>
<reference evidence="6 7" key="1">
    <citation type="submission" date="2018-10" db="EMBL/GenBank/DDBJ databases">
        <authorList>
            <person name="Li J."/>
        </authorList>
    </citation>
    <scope>NUCLEOTIDE SEQUENCE [LARGE SCALE GENOMIC DNA]</scope>
    <source>
        <strain evidence="6 7">ZD1-4</strain>
    </source>
</reference>
<dbReference type="InterPro" id="IPR050141">
    <property type="entry name" value="GCL_type2/YbdK_subfam"/>
</dbReference>
<dbReference type="EMBL" id="RCWJ01000002">
    <property type="protein sequence ID" value="RLQ84240.1"/>
    <property type="molecule type" value="Genomic_DNA"/>
</dbReference>
<gene>
    <name evidence="6" type="ORF">D9V28_08495</name>
</gene>